<dbReference type="Proteomes" id="UP001209878">
    <property type="component" value="Unassembled WGS sequence"/>
</dbReference>
<comment type="caution">
    <text evidence="8">The sequence shown here is derived from an EMBL/GenBank/DDBJ whole genome shotgun (WGS) entry which is preliminary data.</text>
</comment>
<evidence type="ECO:0000256" key="1">
    <source>
        <dbReference type="ARBA" id="ARBA00002540"/>
    </source>
</evidence>
<evidence type="ECO:0000313" key="9">
    <source>
        <dbReference type="Proteomes" id="UP001209878"/>
    </source>
</evidence>
<feature type="compositionally biased region" description="Polar residues" evidence="7">
    <location>
        <begin position="61"/>
        <end position="71"/>
    </location>
</feature>
<dbReference type="PANTHER" id="PTHR17005">
    <property type="entry name" value="MALE-ENHANCED ANTIGEN-1"/>
    <property type="match status" value="1"/>
</dbReference>
<feature type="compositionally biased region" description="Basic and acidic residues" evidence="7">
    <location>
        <begin position="7"/>
        <end position="17"/>
    </location>
</feature>
<feature type="region of interest" description="Disordered" evidence="7">
    <location>
        <begin position="1"/>
        <end position="83"/>
    </location>
</feature>
<feature type="compositionally biased region" description="Polar residues" evidence="7">
    <location>
        <begin position="110"/>
        <end position="122"/>
    </location>
</feature>
<evidence type="ECO:0000256" key="3">
    <source>
        <dbReference type="ARBA" id="ARBA00022473"/>
    </source>
</evidence>
<dbReference type="GO" id="GO:0007283">
    <property type="term" value="P:spermatogenesis"/>
    <property type="evidence" value="ECO:0007669"/>
    <property type="project" value="UniProtKB-KW"/>
</dbReference>
<name>A0AAD9NP95_RIDPI</name>
<evidence type="ECO:0000256" key="7">
    <source>
        <dbReference type="SAM" id="MobiDB-lite"/>
    </source>
</evidence>
<evidence type="ECO:0000256" key="5">
    <source>
        <dbReference type="ARBA" id="ARBA00022782"/>
    </source>
</evidence>
<protein>
    <recommendedName>
        <fullName evidence="2">Male-enhanced antigen 1</fullName>
    </recommendedName>
</protein>
<evidence type="ECO:0000313" key="8">
    <source>
        <dbReference type="EMBL" id="KAK2177757.1"/>
    </source>
</evidence>
<dbReference type="GO" id="GO:0030154">
    <property type="term" value="P:cell differentiation"/>
    <property type="evidence" value="ECO:0007669"/>
    <property type="project" value="UniProtKB-KW"/>
</dbReference>
<feature type="compositionally biased region" description="Basic and acidic residues" evidence="7">
    <location>
        <begin position="123"/>
        <end position="139"/>
    </location>
</feature>
<dbReference type="Pfam" id="PF06910">
    <property type="entry name" value="MEA1"/>
    <property type="match status" value="1"/>
</dbReference>
<dbReference type="EMBL" id="JAODUO010000581">
    <property type="protein sequence ID" value="KAK2177757.1"/>
    <property type="molecule type" value="Genomic_DNA"/>
</dbReference>
<feature type="compositionally biased region" description="Acidic residues" evidence="7">
    <location>
        <begin position="38"/>
        <end position="47"/>
    </location>
</feature>
<keyword evidence="3" id="KW-0217">Developmental protein</keyword>
<keyword evidence="6" id="KW-0744">Spermatogenesis</keyword>
<sequence length="199" mass="20956">MAPVPGVHRDAPEKSVGDADTVDDEDIPTFIIPVDNSSDSDDGEEDIYGGYQLLPQDPDYQGTSSGLSGSAVTPGGDVGTPELDDVIMSVLDAGDCPYTTAASYGEVERGSSSPAARDTGTSGHDESSQRKTIVEPMDHDQAEKVKAAMKGFVLPTSSVPHWASVIPEDEWKARLLANTPSRTGHKSDSCCQADTVDKT</sequence>
<dbReference type="InterPro" id="IPR009685">
    <property type="entry name" value="MEA1"/>
</dbReference>
<keyword evidence="5" id="KW-0221">Differentiation</keyword>
<feature type="region of interest" description="Disordered" evidence="7">
    <location>
        <begin position="102"/>
        <end position="139"/>
    </location>
</feature>
<accession>A0AAD9NP95</accession>
<comment type="function">
    <text evidence="1">May play an important role in spermatogenesis and/or testis development.</text>
</comment>
<evidence type="ECO:0000256" key="2">
    <source>
        <dbReference type="ARBA" id="ARBA00022245"/>
    </source>
</evidence>
<keyword evidence="4" id="KW-0597">Phosphoprotein</keyword>
<evidence type="ECO:0000256" key="6">
    <source>
        <dbReference type="ARBA" id="ARBA00022871"/>
    </source>
</evidence>
<gene>
    <name evidence="8" type="ORF">NP493_581g00038</name>
</gene>
<evidence type="ECO:0000256" key="4">
    <source>
        <dbReference type="ARBA" id="ARBA00022553"/>
    </source>
</evidence>
<organism evidence="8 9">
    <name type="scientific">Ridgeia piscesae</name>
    <name type="common">Tubeworm</name>
    <dbReference type="NCBI Taxonomy" id="27915"/>
    <lineage>
        <taxon>Eukaryota</taxon>
        <taxon>Metazoa</taxon>
        <taxon>Spiralia</taxon>
        <taxon>Lophotrochozoa</taxon>
        <taxon>Annelida</taxon>
        <taxon>Polychaeta</taxon>
        <taxon>Sedentaria</taxon>
        <taxon>Canalipalpata</taxon>
        <taxon>Sabellida</taxon>
        <taxon>Siboglinidae</taxon>
        <taxon>Ridgeia</taxon>
    </lineage>
</organism>
<proteinExistence type="predicted"/>
<keyword evidence="9" id="KW-1185">Reference proteome</keyword>
<feature type="region of interest" description="Disordered" evidence="7">
    <location>
        <begin position="179"/>
        <end position="199"/>
    </location>
</feature>
<reference evidence="8" key="1">
    <citation type="journal article" date="2023" name="Mol. Biol. Evol.">
        <title>Third-Generation Sequencing Reveals the Adaptive Role of the Epigenome in Three Deep-Sea Polychaetes.</title>
        <authorList>
            <person name="Perez M."/>
            <person name="Aroh O."/>
            <person name="Sun Y."/>
            <person name="Lan Y."/>
            <person name="Juniper S.K."/>
            <person name="Young C.R."/>
            <person name="Angers B."/>
            <person name="Qian P.Y."/>
        </authorList>
    </citation>
    <scope>NUCLEOTIDE SEQUENCE</scope>
    <source>
        <strain evidence="8">R07B-5</strain>
    </source>
</reference>
<dbReference type="AlphaFoldDB" id="A0AAD9NP95"/>